<dbReference type="InterPro" id="IPR022998">
    <property type="entry name" value="ThiamineP_synth_TenI"/>
</dbReference>
<dbReference type="Gene3D" id="3.20.20.70">
    <property type="entry name" value="Aldolase class I"/>
    <property type="match status" value="1"/>
</dbReference>
<dbReference type="SUPFAM" id="SSF51391">
    <property type="entry name" value="Thiamin phosphate synthase"/>
    <property type="match status" value="1"/>
</dbReference>
<evidence type="ECO:0000256" key="7">
    <source>
        <dbReference type="ARBA" id="ARBA00022801"/>
    </source>
</evidence>
<keyword evidence="4" id="KW-0235">DNA replication</keyword>
<dbReference type="InterPro" id="IPR029119">
    <property type="entry name" value="MutY_C"/>
</dbReference>
<sequence length="302" mass="34549">MSQKCIDVAIGLVFYQAKLLLGWRSAKQHQGNKYEFPGGKVETGELPVDACRREIFEEVGVDLVHWHAVEVIEHQYDDLRLKLHVFSSQIDRAQLDLIQAPWAWYTRDELTQLNFPAANHSIVQRLFWPKLIKISSDWQEIYQVQADRWLYLRCSSTQQNDALLKVLSNVDEKVLSQLIVNIEIWSQLTAQQQTQVAAVHFKQQQFMQMNEQDLPRHIRSFAACHDEASILYANRLGFDAISLSPVISTPTHPDQQGLGWPQFSQLAALTQLPVFALGGIHPQDLVLAEQNHAYGLAGIRNF</sequence>
<keyword evidence="5" id="KW-0479">Metal-binding</keyword>
<dbReference type="PROSITE" id="PS51462">
    <property type="entry name" value="NUDIX"/>
    <property type="match status" value="1"/>
</dbReference>
<dbReference type="InterPro" id="IPR020084">
    <property type="entry name" value="NUDIX_hydrolase_CS"/>
</dbReference>
<dbReference type="SUPFAM" id="SSF55811">
    <property type="entry name" value="Nudix"/>
    <property type="match status" value="1"/>
</dbReference>
<dbReference type="PATRIC" id="fig|421052.3.peg.2452"/>
<dbReference type="GO" id="GO:0046872">
    <property type="term" value="F:metal ion binding"/>
    <property type="evidence" value="ECO:0007669"/>
    <property type="project" value="UniProtKB-KW"/>
</dbReference>
<dbReference type="PROSITE" id="PS00893">
    <property type="entry name" value="NUDIX_BOX"/>
    <property type="match status" value="1"/>
</dbReference>
<evidence type="ECO:0000256" key="5">
    <source>
        <dbReference type="ARBA" id="ARBA00022723"/>
    </source>
</evidence>
<keyword evidence="7" id="KW-0378">Hydrolase</keyword>
<dbReference type="InterPro" id="IPR000086">
    <property type="entry name" value="NUDIX_hydrolase_dom"/>
</dbReference>
<evidence type="ECO:0000256" key="13">
    <source>
        <dbReference type="ARBA" id="ARBA00040794"/>
    </source>
</evidence>
<dbReference type="HOGENOM" id="CLU_076087_0_0_6"/>
<keyword evidence="9" id="KW-0234">DNA repair</keyword>
<dbReference type="Gene3D" id="3.90.79.10">
    <property type="entry name" value="Nucleoside Triphosphate Pyrophosphohydrolase"/>
    <property type="match status" value="1"/>
</dbReference>
<evidence type="ECO:0000256" key="10">
    <source>
        <dbReference type="ARBA" id="ARBA00035861"/>
    </source>
</evidence>
<dbReference type="AlphaFoldDB" id="S3NAT5"/>
<comment type="catalytic activity">
    <reaction evidence="10">
        <text>8-oxo-dGTP + H2O = 8-oxo-dGMP + diphosphate + H(+)</text>
        <dbReference type="Rhea" id="RHEA:31575"/>
        <dbReference type="ChEBI" id="CHEBI:15377"/>
        <dbReference type="ChEBI" id="CHEBI:15378"/>
        <dbReference type="ChEBI" id="CHEBI:33019"/>
        <dbReference type="ChEBI" id="CHEBI:63224"/>
        <dbReference type="ChEBI" id="CHEBI:77896"/>
        <dbReference type="EC" id="3.6.1.55"/>
    </reaction>
</comment>
<evidence type="ECO:0000256" key="6">
    <source>
        <dbReference type="ARBA" id="ARBA00022763"/>
    </source>
</evidence>
<dbReference type="eggNOG" id="COG1051">
    <property type="taxonomic scope" value="Bacteria"/>
</dbReference>
<dbReference type="GO" id="GO:0035539">
    <property type="term" value="F:8-oxo-7,8-dihydrodeoxyguanosine triphosphate pyrophosphatase activity"/>
    <property type="evidence" value="ECO:0007669"/>
    <property type="project" value="UniProtKB-EC"/>
</dbReference>
<dbReference type="GO" id="GO:0044716">
    <property type="term" value="F:8-oxo-GDP phosphatase activity"/>
    <property type="evidence" value="ECO:0007669"/>
    <property type="project" value="TreeGrafter"/>
</dbReference>
<dbReference type="STRING" id="632955.GCA_000829675_01723"/>
<comment type="cofactor">
    <cofactor evidence="1">
        <name>Mg(2+)</name>
        <dbReference type="ChEBI" id="CHEBI:18420"/>
    </cofactor>
</comment>
<dbReference type="InterPro" id="IPR015797">
    <property type="entry name" value="NUDIX_hydrolase-like_dom_sf"/>
</dbReference>
<evidence type="ECO:0000256" key="3">
    <source>
        <dbReference type="ARBA" id="ARBA00022457"/>
    </source>
</evidence>
<reference evidence="18 19" key="1">
    <citation type="submission" date="2013-06" db="EMBL/GenBank/DDBJ databases">
        <title>The Genome Sequence of Acinetobacter rudis CIP 110305.</title>
        <authorList>
            <consortium name="The Broad Institute Genome Sequencing Platform"/>
            <consortium name="The Broad Institute Genome Sequencing Center for Infectious Disease"/>
            <person name="Cerqueira G."/>
            <person name="Feldgarden M."/>
            <person name="Courvalin P."/>
            <person name="Perichon B."/>
            <person name="Grillot-Courvalin C."/>
            <person name="Clermont D."/>
            <person name="Rocha E."/>
            <person name="Yoon E.-J."/>
            <person name="Nemec A."/>
            <person name="Young S.K."/>
            <person name="Zeng Q."/>
            <person name="Gargeya S."/>
            <person name="Fitzgerald M."/>
            <person name="Abouelleil A."/>
            <person name="Alvarado L."/>
            <person name="Berlin A.M."/>
            <person name="Chapman S.B."/>
            <person name="Dewar J."/>
            <person name="Goldberg J."/>
            <person name="Griggs A."/>
            <person name="Gujja S."/>
            <person name="Hansen M."/>
            <person name="Howarth C."/>
            <person name="Imamovic A."/>
            <person name="Larimer J."/>
            <person name="McCowan C."/>
            <person name="Murphy C."/>
            <person name="Pearson M."/>
            <person name="Priest M."/>
            <person name="Roberts A."/>
            <person name="Saif S."/>
            <person name="Shea T."/>
            <person name="Sykes S."/>
            <person name="Wortman J."/>
            <person name="Nusbaum C."/>
            <person name="Birren B."/>
        </authorList>
    </citation>
    <scope>NUCLEOTIDE SEQUENCE [LARGE SCALE GENOMIC DNA]</scope>
    <source>
        <strain evidence="18 19">CIP 110305</strain>
    </source>
</reference>
<comment type="caution">
    <text evidence="18">The sequence shown here is derived from an EMBL/GenBank/DDBJ whole genome shotgun (WGS) entry which is preliminary data.</text>
</comment>
<dbReference type="InterPro" id="IPR047127">
    <property type="entry name" value="MutT-like"/>
</dbReference>
<dbReference type="GO" id="GO:0006260">
    <property type="term" value="P:DNA replication"/>
    <property type="evidence" value="ECO:0007669"/>
    <property type="project" value="UniProtKB-KW"/>
</dbReference>
<dbReference type="EMBL" id="ATGI01000032">
    <property type="protein sequence ID" value="EPF71479.1"/>
    <property type="molecule type" value="Genomic_DNA"/>
</dbReference>
<evidence type="ECO:0000256" key="16">
    <source>
        <dbReference type="ARBA" id="ARBA00042798"/>
    </source>
</evidence>
<dbReference type="eggNOG" id="COG0352">
    <property type="taxonomic scope" value="Bacteria"/>
</dbReference>
<dbReference type="CDD" id="cd03425">
    <property type="entry name" value="NUDIX_MutT_NudA_like"/>
    <property type="match status" value="1"/>
</dbReference>
<evidence type="ECO:0000313" key="18">
    <source>
        <dbReference type="EMBL" id="EPF71479.1"/>
    </source>
</evidence>
<dbReference type="InterPro" id="IPR036206">
    <property type="entry name" value="ThiamineP_synth_sf"/>
</dbReference>
<evidence type="ECO:0000256" key="4">
    <source>
        <dbReference type="ARBA" id="ARBA00022705"/>
    </source>
</evidence>
<evidence type="ECO:0000256" key="9">
    <source>
        <dbReference type="ARBA" id="ARBA00023204"/>
    </source>
</evidence>
<dbReference type="EC" id="3.6.1.55" evidence="12"/>
<keyword evidence="3" id="KW-0515">Mutator protein</keyword>
<evidence type="ECO:0000256" key="12">
    <source>
        <dbReference type="ARBA" id="ARBA00038905"/>
    </source>
</evidence>
<dbReference type="GO" id="GO:0006281">
    <property type="term" value="P:DNA repair"/>
    <property type="evidence" value="ECO:0007669"/>
    <property type="project" value="UniProtKB-KW"/>
</dbReference>
<dbReference type="OrthoDB" id="9810648at2"/>
<evidence type="ECO:0000256" key="11">
    <source>
        <dbReference type="ARBA" id="ARBA00036904"/>
    </source>
</evidence>
<dbReference type="GO" id="GO:0009228">
    <property type="term" value="P:thiamine biosynthetic process"/>
    <property type="evidence" value="ECO:0007669"/>
    <property type="project" value="UniProtKB-KW"/>
</dbReference>
<evidence type="ECO:0000256" key="8">
    <source>
        <dbReference type="ARBA" id="ARBA00022842"/>
    </source>
</evidence>
<evidence type="ECO:0000313" key="19">
    <source>
        <dbReference type="Proteomes" id="UP000014568"/>
    </source>
</evidence>
<name>S3NAT5_9GAMM</name>
<dbReference type="GO" id="GO:0044715">
    <property type="term" value="F:8-oxo-dGDP phosphatase activity"/>
    <property type="evidence" value="ECO:0007669"/>
    <property type="project" value="TreeGrafter"/>
</dbReference>
<dbReference type="Pfam" id="PF14815">
    <property type="entry name" value="NUDIX_4"/>
    <property type="match status" value="1"/>
</dbReference>
<organism evidence="18 19">
    <name type="scientific">Acinetobacter rudis CIP 110305</name>
    <dbReference type="NCBI Taxonomy" id="421052"/>
    <lineage>
        <taxon>Bacteria</taxon>
        <taxon>Pseudomonadati</taxon>
        <taxon>Pseudomonadota</taxon>
        <taxon>Gammaproteobacteria</taxon>
        <taxon>Moraxellales</taxon>
        <taxon>Moraxellaceae</taxon>
        <taxon>Acinetobacter</taxon>
    </lineage>
</organism>
<dbReference type="PRINTS" id="PR00502">
    <property type="entry name" value="NUDIXFAMILY"/>
</dbReference>
<feature type="domain" description="Nudix hydrolase" evidence="17">
    <location>
        <begin position="4"/>
        <end position="130"/>
    </location>
</feature>
<protein>
    <recommendedName>
        <fullName evidence="13">8-oxo-dGTP diphosphatase</fullName>
        <ecNumber evidence="12">3.6.1.55</ecNumber>
    </recommendedName>
    <alternativeName>
        <fullName evidence="16">7,8-dihydro-8-oxoguanine-triphosphatase</fullName>
    </alternativeName>
    <alternativeName>
        <fullName evidence="15">Mutator protein MutT</fullName>
    </alternativeName>
    <alternativeName>
        <fullName evidence="14">dGTP pyrophosphohydrolase</fullName>
    </alternativeName>
</protein>
<dbReference type="GO" id="GO:0008413">
    <property type="term" value="F:8-oxo-7,8-dihydroguanosine triphosphate pyrophosphatase activity"/>
    <property type="evidence" value="ECO:0007669"/>
    <property type="project" value="TreeGrafter"/>
</dbReference>
<dbReference type="InterPro" id="IPR020476">
    <property type="entry name" value="Nudix_hydrolase"/>
</dbReference>
<keyword evidence="19" id="KW-1185">Reference proteome</keyword>
<dbReference type="RefSeq" id="WP_016656908.1">
    <property type="nucleotide sequence ID" value="NZ_KE340353.1"/>
</dbReference>
<evidence type="ECO:0000256" key="14">
    <source>
        <dbReference type="ARBA" id="ARBA00041592"/>
    </source>
</evidence>
<dbReference type="Proteomes" id="UP000014568">
    <property type="component" value="Unassembled WGS sequence"/>
</dbReference>
<accession>S3NAT5</accession>
<keyword evidence="6" id="KW-0227">DNA damage</keyword>
<keyword evidence="8" id="KW-0460">Magnesium</keyword>
<comment type="catalytic activity">
    <reaction evidence="11">
        <text>8-oxo-GTP + H2O = 8-oxo-GMP + diphosphate + H(+)</text>
        <dbReference type="Rhea" id="RHEA:67616"/>
        <dbReference type="ChEBI" id="CHEBI:15377"/>
        <dbReference type="ChEBI" id="CHEBI:15378"/>
        <dbReference type="ChEBI" id="CHEBI:33019"/>
        <dbReference type="ChEBI" id="CHEBI:143553"/>
        <dbReference type="ChEBI" id="CHEBI:145694"/>
    </reaction>
</comment>
<gene>
    <name evidence="18" type="ORF">F945_02508</name>
</gene>
<dbReference type="PANTHER" id="PTHR47707">
    <property type="entry name" value="8-OXO-DGTP DIPHOSPHATASE"/>
    <property type="match status" value="1"/>
</dbReference>
<comment type="similarity">
    <text evidence="2">Belongs to the Nudix hydrolase family.</text>
</comment>
<dbReference type="InterPro" id="IPR013785">
    <property type="entry name" value="Aldolase_TIM"/>
</dbReference>
<evidence type="ECO:0000256" key="15">
    <source>
        <dbReference type="ARBA" id="ARBA00041979"/>
    </source>
</evidence>
<evidence type="ECO:0000256" key="1">
    <source>
        <dbReference type="ARBA" id="ARBA00001946"/>
    </source>
</evidence>
<proteinExistence type="inferred from homology"/>
<dbReference type="Pfam" id="PF02581">
    <property type="entry name" value="TMP-TENI"/>
    <property type="match status" value="1"/>
</dbReference>
<evidence type="ECO:0000259" key="17">
    <source>
        <dbReference type="PROSITE" id="PS51462"/>
    </source>
</evidence>
<dbReference type="PANTHER" id="PTHR47707:SF1">
    <property type="entry name" value="NUDIX HYDROLASE FAMILY PROTEIN"/>
    <property type="match status" value="1"/>
</dbReference>
<evidence type="ECO:0000256" key="2">
    <source>
        <dbReference type="ARBA" id="ARBA00005582"/>
    </source>
</evidence>